<organism evidence="2 3">
    <name type="scientific">Shimia marina</name>
    <dbReference type="NCBI Taxonomy" id="321267"/>
    <lineage>
        <taxon>Bacteria</taxon>
        <taxon>Pseudomonadati</taxon>
        <taxon>Pseudomonadota</taxon>
        <taxon>Alphaproteobacteria</taxon>
        <taxon>Rhodobacterales</taxon>
        <taxon>Roseobacteraceae</taxon>
    </lineage>
</organism>
<feature type="domain" description="SCP2" evidence="1">
    <location>
        <begin position="23"/>
        <end position="95"/>
    </location>
</feature>
<reference evidence="2 3" key="1">
    <citation type="submission" date="2015-09" db="EMBL/GenBank/DDBJ databases">
        <authorList>
            <consortium name="Swine Surveillance"/>
        </authorList>
    </citation>
    <scope>NUCLEOTIDE SEQUENCE [LARGE SCALE GENOMIC DNA]</scope>
    <source>
        <strain evidence="2 3">CECT 7688</strain>
    </source>
</reference>
<sequence length="96" mass="9586">MSDIVTGAVAALTEKLGGAGFDGSAKFAIEGEGAIVIDSDGVRASDDEADVTMTADVETFQAILEGELNPTAAFMSGKLTIDGDMGAAMKLGGVLS</sequence>
<dbReference type="SUPFAM" id="SSF55718">
    <property type="entry name" value="SCP-like"/>
    <property type="match status" value="1"/>
</dbReference>
<dbReference type="GO" id="GO:0005829">
    <property type="term" value="C:cytosol"/>
    <property type="evidence" value="ECO:0007669"/>
    <property type="project" value="TreeGrafter"/>
</dbReference>
<name>A0A0P1ESC3_9RHOB</name>
<evidence type="ECO:0000313" key="3">
    <source>
        <dbReference type="Proteomes" id="UP000054823"/>
    </source>
</evidence>
<protein>
    <submittedName>
        <fullName evidence="2">Putative sterol carrier protein</fullName>
    </submittedName>
</protein>
<evidence type="ECO:0000259" key="1">
    <source>
        <dbReference type="Pfam" id="PF02036"/>
    </source>
</evidence>
<dbReference type="RefSeq" id="WP_058240460.1">
    <property type="nucleotide sequence ID" value="NZ_CYPW01000027.1"/>
</dbReference>
<dbReference type="PANTHER" id="PTHR10094">
    <property type="entry name" value="STEROL CARRIER PROTEIN 2 SCP-2 FAMILY PROTEIN"/>
    <property type="match status" value="1"/>
</dbReference>
<dbReference type="OrthoDB" id="9809312at2"/>
<dbReference type="EMBL" id="CYPW01000027">
    <property type="protein sequence ID" value="CUH53286.1"/>
    <property type="molecule type" value="Genomic_DNA"/>
</dbReference>
<proteinExistence type="predicted"/>
<dbReference type="Gene3D" id="3.30.1050.10">
    <property type="entry name" value="SCP2 sterol-binding domain"/>
    <property type="match status" value="1"/>
</dbReference>
<evidence type="ECO:0000313" key="2">
    <source>
        <dbReference type="EMBL" id="CUH53286.1"/>
    </source>
</evidence>
<dbReference type="AlphaFoldDB" id="A0A0P1ESC3"/>
<gene>
    <name evidence="2" type="ORF">SHM7688_02739</name>
</gene>
<dbReference type="Proteomes" id="UP000054823">
    <property type="component" value="Unassembled WGS sequence"/>
</dbReference>
<dbReference type="InterPro" id="IPR036527">
    <property type="entry name" value="SCP2_sterol-bd_dom_sf"/>
</dbReference>
<dbReference type="InterPro" id="IPR003033">
    <property type="entry name" value="SCP2_sterol-bd_dom"/>
</dbReference>
<accession>A0A0P1ESC3</accession>
<dbReference type="Pfam" id="PF02036">
    <property type="entry name" value="SCP2"/>
    <property type="match status" value="1"/>
</dbReference>
<dbReference type="PANTHER" id="PTHR10094:SF25">
    <property type="entry name" value="SCP2 STEROL-BINDING DOMAIN-CONTAINING PROTEIN 1"/>
    <property type="match status" value="1"/>
</dbReference>
<dbReference type="STRING" id="321267.SHM7688_02739"/>
<keyword evidence="3" id="KW-1185">Reference proteome</keyword>